<dbReference type="Pfam" id="PF04082">
    <property type="entry name" value="Fungal_trans"/>
    <property type="match status" value="1"/>
</dbReference>
<comment type="subcellular location">
    <subcellularLocation>
        <location evidence="1">Nucleus</location>
    </subcellularLocation>
</comment>
<dbReference type="InParanoid" id="K1WKZ7"/>
<dbReference type="OrthoDB" id="5297881at2759"/>
<feature type="region of interest" description="Disordered" evidence="6">
    <location>
        <begin position="728"/>
        <end position="748"/>
    </location>
</feature>
<gene>
    <name evidence="8" type="ORF">MBM_08891</name>
</gene>
<keyword evidence="4" id="KW-0804">Transcription</keyword>
<feature type="compositionally biased region" description="Low complexity" evidence="6">
    <location>
        <begin position="681"/>
        <end position="693"/>
    </location>
</feature>
<keyword evidence="9" id="KW-1185">Reference proteome</keyword>
<dbReference type="KEGG" id="mbe:MBM_08891"/>
<sequence length="805" mass="89444">MSARPQVGIERLPARRMSNEPRESMNCKSYAVPKKRGPKTDVLEALLKRVDGLEKRLKDEKKSTSPGKNEGGHDSAEEQESPNSDSREVKRPQLDTANIPNESAVYSPTPTRYTAHPNGYHAAVRLSEDYAVRSRSELDIDDPSIDCLQALLLLAVAFTAAGNGKKAHMMLASGIGMAMALELHREFDLETRVTPVEKEMRRRLFWTCYLMDRFMACGSNRPSLIADKCILLRLPSWTPRPAALPVEGEFFQNGSNLQYHSGSGKKSQGSSGMLIDIVRILGITNRYLAAGGVKGDSHFPWHSLSNLSKIRQDLDVWASGTQDVFASIDTLFGQADSTTLVLGKLIYHLIHCLIYRPFLPIDLAELAGTGQHQSWQIEATNLCFLHANAIAELVELGKQSVAIEWPAFVGYCICTAGTVHVHGSHYTGGREGEVFSASADFLSREMQQLSELRYAWSLVQHQRDTLQTIYACHSELAQSLAAGNSSSRYSPVLFHLEDFFDRYAAVGLGRASFDGAHVSFADVLLASLSQERYTGHDLYHHPSRGSNASMSSRMEQQQQQQQHHPSQLPSSKDKPSASRKKRLDLKLLAQHRPSSSSHPDPPLSASTATLVLSSPIDNNNNNTTTTLSATTHQNLADMAHDPIPPQPPFSPPPPLPHTFPSLHSNHHNHHHQNQQHHTNPHNHQQQQQQQQQQDPTSYDPMFGLSPRLPFTYPPYLIHTHNINNINNGHNTNADLTTTSPSASTGTDEREDPFLNLLEQLAENENELELELDLERDYVNMDVNMDVEMGMGMGMGTGMDVNMDVI</sequence>
<dbReference type="InterPro" id="IPR007219">
    <property type="entry name" value="XnlR_reg_dom"/>
</dbReference>
<feature type="compositionally biased region" description="Polar residues" evidence="6">
    <location>
        <begin position="733"/>
        <end position="745"/>
    </location>
</feature>
<dbReference type="InterPro" id="IPR050815">
    <property type="entry name" value="TF_fung"/>
</dbReference>
<evidence type="ECO:0000256" key="3">
    <source>
        <dbReference type="ARBA" id="ARBA00023015"/>
    </source>
</evidence>
<dbReference type="EMBL" id="JH921453">
    <property type="protein sequence ID" value="EKD12937.1"/>
    <property type="molecule type" value="Genomic_DNA"/>
</dbReference>
<dbReference type="AlphaFoldDB" id="K1WKZ7"/>
<protein>
    <submittedName>
        <fullName evidence="8">Fungal specific transcription factor domain-containing protein</fullName>
    </submittedName>
</protein>
<feature type="compositionally biased region" description="Polar residues" evidence="6">
    <location>
        <begin position="544"/>
        <end position="555"/>
    </location>
</feature>
<dbReference type="GO" id="GO:0003677">
    <property type="term" value="F:DNA binding"/>
    <property type="evidence" value="ECO:0007669"/>
    <property type="project" value="InterPro"/>
</dbReference>
<evidence type="ECO:0000256" key="6">
    <source>
        <dbReference type="SAM" id="MobiDB-lite"/>
    </source>
</evidence>
<keyword evidence="3" id="KW-0805">Transcription regulation</keyword>
<evidence type="ECO:0000259" key="7">
    <source>
        <dbReference type="SMART" id="SM00906"/>
    </source>
</evidence>
<dbReference type="STRING" id="1072389.K1WKZ7"/>
<evidence type="ECO:0000256" key="2">
    <source>
        <dbReference type="ARBA" id="ARBA00022723"/>
    </source>
</evidence>
<dbReference type="CDD" id="cd12148">
    <property type="entry name" value="fungal_TF_MHR"/>
    <property type="match status" value="1"/>
</dbReference>
<dbReference type="GO" id="GO:0008270">
    <property type="term" value="F:zinc ion binding"/>
    <property type="evidence" value="ECO:0007669"/>
    <property type="project" value="InterPro"/>
</dbReference>
<evidence type="ECO:0000313" key="9">
    <source>
        <dbReference type="Proteomes" id="UP000006753"/>
    </source>
</evidence>
<feature type="region of interest" description="Disordered" evidence="6">
    <location>
        <begin position="637"/>
        <end position="703"/>
    </location>
</feature>
<dbReference type="PANTHER" id="PTHR47338">
    <property type="entry name" value="ZN(II)2CYS6 TRANSCRIPTION FACTOR (EUROFUNG)-RELATED"/>
    <property type="match status" value="1"/>
</dbReference>
<name>K1WKZ7_MARBU</name>
<evidence type="ECO:0000256" key="5">
    <source>
        <dbReference type="ARBA" id="ARBA00023242"/>
    </source>
</evidence>
<feature type="region of interest" description="Disordered" evidence="6">
    <location>
        <begin position="536"/>
        <end position="580"/>
    </location>
</feature>
<evidence type="ECO:0000256" key="1">
    <source>
        <dbReference type="ARBA" id="ARBA00004123"/>
    </source>
</evidence>
<organism evidence="8 9">
    <name type="scientific">Marssonina brunnea f. sp. multigermtubi (strain MB_m1)</name>
    <name type="common">Marssonina leaf spot fungus</name>
    <dbReference type="NCBI Taxonomy" id="1072389"/>
    <lineage>
        <taxon>Eukaryota</taxon>
        <taxon>Fungi</taxon>
        <taxon>Dikarya</taxon>
        <taxon>Ascomycota</taxon>
        <taxon>Pezizomycotina</taxon>
        <taxon>Leotiomycetes</taxon>
        <taxon>Helotiales</taxon>
        <taxon>Drepanopezizaceae</taxon>
        <taxon>Drepanopeziza</taxon>
    </lineage>
</organism>
<dbReference type="HOGENOM" id="CLU_008471_0_0_1"/>
<dbReference type="eggNOG" id="ENOG502QVV0">
    <property type="taxonomic scope" value="Eukaryota"/>
</dbReference>
<dbReference type="GO" id="GO:0005634">
    <property type="term" value="C:nucleus"/>
    <property type="evidence" value="ECO:0007669"/>
    <property type="project" value="UniProtKB-SubCell"/>
</dbReference>
<keyword evidence="2" id="KW-0479">Metal-binding</keyword>
<feature type="region of interest" description="Disordered" evidence="6">
    <location>
        <begin position="1"/>
        <end position="110"/>
    </location>
</feature>
<dbReference type="PANTHER" id="PTHR47338:SF4">
    <property type="entry name" value="ZN(II)2CYS6 TRANSCRIPTION FACTOR (EUROFUNG)"/>
    <property type="match status" value="1"/>
</dbReference>
<evidence type="ECO:0000256" key="4">
    <source>
        <dbReference type="ARBA" id="ARBA00023163"/>
    </source>
</evidence>
<dbReference type="SMART" id="SM00906">
    <property type="entry name" value="Fungal_trans"/>
    <property type="match status" value="1"/>
</dbReference>
<feature type="compositionally biased region" description="Polar residues" evidence="6">
    <location>
        <begin position="95"/>
        <end position="110"/>
    </location>
</feature>
<proteinExistence type="predicted"/>
<feature type="domain" description="Xylanolytic transcriptional activator regulatory" evidence="7">
    <location>
        <begin position="167"/>
        <end position="241"/>
    </location>
</feature>
<evidence type="ECO:0000313" key="8">
    <source>
        <dbReference type="EMBL" id="EKD12937.1"/>
    </source>
</evidence>
<reference evidence="8 9" key="1">
    <citation type="journal article" date="2012" name="BMC Genomics">
        <title>Sequencing the genome of Marssonina brunnea reveals fungus-poplar co-evolution.</title>
        <authorList>
            <person name="Zhu S."/>
            <person name="Cao Y.-Z."/>
            <person name="Jiang C."/>
            <person name="Tan B.-Y."/>
            <person name="Wang Z."/>
            <person name="Feng S."/>
            <person name="Zhang L."/>
            <person name="Su X.-H."/>
            <person name="Brejova B."/>
            <person name="Vinar T."/>
            <person name="Xu M."/>
            <person name="Wang M.-X."/>
            <person name="Zhang S.-G."/>
            <person name="Huang M.-R."/>
            <person name="Wu R."/>
            <person name="Zhou Y."/>
        </authorList>
    </citation>
    <scope>NUCLEOTIDE SEQUENCE [LARGE SCALE GENOMIC DNA]</scope>
    <source>
        <strain evidence="8 9">MB_m1</strain>
    </source>
</reference>
<dbReference type="GO" id="GO:0000981">
    <property type="term" value="F:DNA-binding transcription factor activity, RNA polymerase II-specific"/>
    <property type="evidence" value="ECO:0007669"/>
    <property type="project" value="InterPro"/>
</dbReference>
<feature type="compositionally biased region" description="Pro residues" evidence="6">
    <location>
        <begin position="642"/>
        <end position="657"/>
    </location>
</feature>
<dbReference type="OMA" id="NSPLIEW"/>
<feature type="compositionally biased region" description="Basic and acidic residues" evidence="6">
    <location>
        <begin position="38"/>
        <end position="63"/>
    </location>
</feature>
<feature type="compositionally biased region" description="Basic residues" evidence="6">
    <location>
        <begin position="664"/>
        <end position="680"/>
    </location>
</feature>
<dbReference type="GO" id="GO:0006351">
    <property type="term" value="P:DNA-templated transcription"/>
    <property type="evidence" value="ECO:0007669"/>
    <property type="project" value="InterPro"/>
</dbReference>
<accession>K1WKZ7</accession>
<dbReference type="Proteomes" id="UP000006753">
    <property type="component" value="Unassembled WGS sequence"/>
</dbReference>
<keyword evidence="5" id="KW-0539">Nucleus</keyword>